<dbReference type="GO" id="GO:0016020">
    <property type="term" value="C:membrane"/>
    <property type="evidence" value="ECO:0007669"/>
    <property type="project" value="UniProtKB-SubCell"/>
</dbReference>
<feature type="domain" description="Rhodopsin" evidence="8">
    <location>
        <begin position="20"/>
        <end position="203"/>
    </location>
</feature>
<feature type="region of interest" description="Disordered" evidence="6">
    <location>
        <begin position="251"/>
        <end position="278"/>
    </location>
</feature>
<sequence>MQVLAFLISFTGLATIAVVLRLWTRLRLRSAGWDDLLIVVALAANLVLLSCRVALYLSIPFYHLTLLTSKLSALALYTRLFRLRRVLLTSYSLAILLTIAGIWIIPSAFLFCVPVHDFWSLGQDAGQHCLPKKAVWVSNGAVQIATHVVVLAIPLVVIPTLTLRRRVKGGLFLLFGVGLVVVVISIIQLVTVIEILTRGGDLTRMLPTYPILSYLPALSYLSALSYPTLSYLPYPILPYATLPYPILTNSTHHHQRNPAQNTTNPNPPGPVPGGTDKSRTTALLASTEASASIICACMPPLYPLFSRACSRCAPLIDNIYTWAGGNGVARPRHSHLQTVSIHLTRPVVTDNPIFFDGFRVGGGSYSASVEVMVPSEGLGGGVGVGVSVLRTVDVDYDFERGGVGIGDVLGDRGRGWGVDLADLGEKGEGYGHGGKVVSYEE</sequence>
<dbReference type="Proteomes" id="UP000248817">
    <property type="component" value="Unassembled WGS sequence"/>
</dbReference>
<feature type="transmembrane region" description="Helical" evidence="7">
    <location>
        <begin position="136"/>
        <end position="158"/>
    </location>
</feature>
<evidence type="ECO:0000256" key="1">
    <source>
        <dbReference type="ARBA" id="ARBA00004141"/>
    </source>
</evidence>
<comment type="subcellular location">
    <subcellularLocation>
        <location evidence="1">Membrane</location>
        <topology evidence="1">Multi-pass membrane protein</topology>
    </subcellularLocation>
</comment>
<feature type="transmembrane region" description="Helical" evidence="7">
    <location>
        <begin position="93"/>
        <end position="116"/>
    </location>
</feature>
<dbReference type="AlphaFoldDB" id="A0A2V5IHZ9"/>
<evidence type="ECO:0000256" key="3">
    <source>
        <dbReference type="ARBA" id="ARBA00022989"/>
    </source>
</evidence>
<gene>
    <name evidence="9" type="ORF">BP00DRAFT_441902</name>
</gene>
<organism evidence="9 10">
    <name type="scientific">Aspergillus indologenus CBS 114.80</name>
    <dbReference type="NCBI Taxonomy" id="1450541"/>
    <lineage>
        <taxon>Eukaryota</taxon>
        <taxon>Fungi</taxon>
        <taxon>Dikarya</taxon>
        <taxon>Ascomycota</taxon>
        <taxon>Pezizomycotina</taxon>
        <taxon>Eurotiomycetes</taxon>
        <taxon>Eurotiomycetidae</taxon>
        <taxon>Eurotiales</taxon>
        <taxon>Aspergillaceae</taxon>
        <taxon>Aspergillus</taxon>
        <taxon>Aspergillus subgen. Circumdati</taxon>
    </lineage>
</organism>
<feature type="transmembrane region" description="Helical" evidence="7">
    <location>
        <begin position="61"/>
        <end position="81"/>
    </location>
</feature>
<evidence type="ECO:0000313" key="9">
    <source>
        <dbReference type="EMBL" id="PYI36315.1"/>
    </source>
</evidence>
<name>A0A2V5IHZ9_9EURO</name>
<comment type="similarity">
    <text evidence="5">Belongs to the SAT4 family.</text>
</comment>
<evidence type="ECO:0000256" key="6">
    <source>
        <dbReference type="SAM" id="MobiDB-lite"/>
    </source>
</evidence>
<feature type="transmembrane region" description="Helical" evidence="7">
    <location>
        <begin position="6"/>
        <end position="24"/>
    </location>
</feature>
<evidence type="ECO:0000256" key="4">
    <source>
        <dbReference type="ARBA" id="ARBA00023136"/>
    </source>
</evidence>
<feature type="transmembrane region" description="Helical" evidence="7">
    <location>
        <begin position="36"/>
        <end position="55"/>
    </location>
</feature>
<dbReference type="PANTHER" id="PTHR33048:SF47">
    <property type="entry name" value="INTEGRAL MEMBRANE PROTEIN-RELATED"/>
    <property type="match status" value="1"/>
</dbReference>
<proteinExistence type="inferred from homology"/>
<reference evidence="9 10" key="1">
    <citation type="submission" date="2018-02" db="EMBL/GenBank/DDBJ databases">
        <title>The genomes of Aspergillus section Nigri reveals drivers in fungal speciation.</title>
        <authorList>
            <consortium name="DOE Joint Genome Institute"/>
            <person name="Vesth T.C."/>
            <person name="Nybo J."/>
            <person name="Theobald S."/>
            <person name="Brandl J."/>
            <person name="Frisvad J.C."/>
            <person name="Nielsen K.F."/>
            <person name="Lyhne E.K."/>
            <person name="Kogle M.E."/>
            <person name="Kuo A."/>
            <person name="Riley R."/>
            <person name="Clum A."/>
            <person name="Nolan M."/>
            <person name="Lipzen A."/>
            <person name="Salamov A."/>
            <person name="Henrissat B."/>
            <person name="Wiebenga A."/>
            <person name="De vries R.P."/>
            <person name="Grigoriev I.V."/>
            <person name="Mortensen U.H."/>
            <person name="Andersen M.R."/>
            <person name="Baker S.E."/>
        </authorList>
    </citation>
    <scope>NUCLEOTIDE SEQUENCE [LARGE SCALE GENOMIC DNA]</scope>
    <source>
        <strain evidence="9 10">CBS 114.80</strain>
    </source>
</reference>
<keyword evidence="3 7" id="KW-1133">Transmembrane helix</keyword>
<keyword evidence="10" id="KW-1185">Reference proteome</keyword>
<evidence type="ECO:0000259" key="8">
    <source>
        <dbReference type="Pfam" id="PF20684"/>
    </source>
</evidence>
<evidence type="ECO:0000256" key="2">
    <source>
        <dbReference type="ARBA" id="ARBA00022692"/>
    </source>
</evidence>
<evidence type="ECO:0000256" key="7">
    <source>
        <dbReference type="SAM" id="Phobius"/>
    </source>
</evidence>
<evidence type="ECO:0000256" key="5">
    <source>
        <dbReference type="ARBA" id="ARBA00038359"/>
    </source>
</evidence>
<dbReference type="Pfam" id="PF20684">
    <property type="entry name" value="Fung_rhodopsin"/>
    <property type="match status" value="1"/>
</dbReference>
<accession>A0A2V5IHZ9</accession>
<dbReference type="InterPro" id="IPR052337">
    <property type="entry name" value="SAT4-like"/>
</dbReference>
<evidence type="ECO:0000313" key="10">
    <source>
        <dbReference type="Proteomes" id="UP000248817"/>
    </source>
</evidence>
<keyword evidence="4 7" id="KW-0472">Membrane</keyword>
<dbReference type="InterPro" id="IPR049326">
    <property type="entry name" value="Rhodopsin_dom_fungi"/>
</dbReference>
<protein>
    <recommendedName>
        <fullName evidence="8">Rhodopsin domain-containing protein</fullName>
    </recommendedName>
</protein>
<keyword evidence="2 7" id="KW-0812">Transmembrane</keyword>
<feature type="transmembrane region" description="Helical" evidence="7">
    <location>
        <begin position="170"/>
        <end position="191"/>
    </location>
</feature>
<dbReference type="PANTHER" id="PTHR33048">
    <property type="entry name" value="PTH11-LIKE INTEGRAL MEMBRANE PROTEIN (AFU_ORTHOLOGUE AFUA_5G11245)"/>
    <property type="match status" value="1"/>
</dbReference>
<dbReference type="EMBL" id="KZ825465">
    <property type="protein sequence ID" value="PYI36315.1"/>
    <property type="molecule type" value="Genomic_DNA"/>
</dbReference>